<feature type="domain" description="SOCS box" evidence="8">
    <location>
        <begin position="162"/>
        <end position="214"/>
    </location>
</feature>
<gene>
    <name evidence="10" type="primary">LOC100905848</name>
</gene>
<keyword evidence="1" id="KW-0341">Growth regulation</keyword>
<organism evidence="9 10">
    <name type="scientific">Galendromus occidentalis</name>
    <name type="common">western predatory mite</name>
    <dbReference type="NCBI Taxonomy" id="34638"/>
    <lineage>
        <taxon>Eukaryota</taxon>
        <taxon>Metazoa</taxon>
        <taxon>Ecdysozoa</taxon>
        <taxon>Arthropoda</taxon>
        <taxon>Chelicerata</taxon>
        <taxon>Arachnida</taxon>
        <taxon>Acari</taxon>
        <taxon>Parasitiformes</taxon>
        <taxon>Mesostigmata</taxon>
        <taxon>Gamasina</taxon>
        <taxon>Phytoseioidea</taxon>
        <taxon>Phytoseiidae</taxon>
        <taxon>Typhlodrominae</taxon>
        <taxon>Galendromus</taxon>
    </lineage>
</organism>
<dbReference type="GO" id="GO:0035556">
    <property type="term" value="P:intracellular signal transduction"/>
    <property type="evidence" value="ECO:0007669"/>
    <property type="project" value="InterPro"/>
</dbReference>
<feature type="domain" description="SH2" evidence="7">
    <location>
        <begin position="61"/>
        <end position="167"/>
    </location>
</feature>
<evidence type="ECO:0000313" key="9">
    <source>
        <dbReference type="Proteomes" id="UP000694867"/>
    </source>
</evidence>
<reference evidence="10" key="1">
    <citation type="submission" date="2025-08" db="UniProtKB">
        <authorList>
            <consortium name="RefSeq"/>
        </authorList>
    </citation>
    <scope>IDENTIFICATION</scope>
</reference>
<dbReference type="RefSeq" id="XP_003738115.1">
    <property type="nucleotide sequence ID" value="XM_003738067.1"/>
</dbReference>
<dbReference type="Proteomes" id="UP000694867">
    <property type="component" value="Unplaced"/>
</dbReference>
<evidence type="ECO:0000256" key="1">
    <source>
        <dbReference type="ARBA" id="ARBA00022604"/>
    </source>
</evidence>
<proteinExistence type="predicted"/>
<dbReference type="SMART" id="SM00969">
    <property type="entry name" value="SOCS_box"/>
    <property type="match status" value="1"/>
</dbReference>
<evidence type="ECO:0000256" key="4">
    <source>
        <dbReference type="ARBA" id="ARBA00022999"/>
    </source>
</evidence>
<evidence type="ECO:0000259" key="8">
    <source>
        <dbReference type="PROSITE" id="PS50225"/>
    </source>
</evidence>
<accession>A0AAJ6QMY5</accession>
<dbReference type="CDD" id="cd10388">
    <property type="entry name" value="SH2_SOCS7"/>
    <property type="match status" value="1"/>
</dbReference>
<evidence type="ECO:0000256" key="5">
    <source>
        <dbReference type="PROSITE-ProRule" id="PRU00191"/>
    </source>
</evidence>
<evidence type="ECO:0000313" key="10">
    <source>
        <dbReference type="RefSeq" id="XP_003738115.1"/>
    </source>
</evidence>
<dbReference type="Gene3D" id="1.10.750.20">
    <property type="entry name" value="SOCS box"/>
    <property type="match status" value="1"/>
</dbReference>
<name>A0AAJ6QMY5_9ACAR</name>
<evidence type="ECO:0000259" key="7">
    <source>
        <dbReference type="PROSITE" id="PS50001"/>
    </source>
</evidence>
<evidence type="ECO:0000256" key="6">
    <source>
        <dbReference type="SAM" id="MobiDB-lite"/>
    </source>
</evidence>
<dbReference type="GO" id="GO:0005942">
    <property type="term" value="C:phosphatidylinositol 3-kinase complex"/>
    <property type="evidence" value="ECO:0007669"/>
    <property type="project" value="TreeGrafter"/>
</dbReference>
<evidence type="ECO:0000256" key="3">
    <source>
        <dbReference type="ARBA" id="ARBA00022786"/>
    </source>
</evidence>
<protein>
    <submittedName>
        <fullName evidence="10">Suppressor of cytokine signaling 7</fullName>
    </submittedName>
</protein>
<keyword evidence="4 5" id="KW-0727">SH2 domain</keyword>
<dbReference type="AlphaFoldDB" id="A0AAJ6QMY5"/>
<dbReference type="GO" id="GO:0046854">
    <property type="term" value="P:phosphatidylinositol phosphate biosynthetic process"/>
    <property type="evidence" value="ECO:0007669"/>
    <property type="project" value="TreeGrafter"/>
</dbReference>
<dbReference type="Pfam" id="PF00017">
    <property type="entry name" value="SH2"/>
    <property type="match status" value="1"/>
</dbReference>
<dbReference type="InterPro" id="IPR001496">
    <property type="entry name" value="SOCS_box"/>
</dbReference>
<dbReference type="PANTHER" id="PTHR10155">
    <property type="entry name" value="PHOSPHATIDYLINOSITOL 3-KINASE REGULATORY SUBUNIT"/>
    <property type="match status" value="1"/>
</dbReference>
<keyword evidence="3" id="KW-0833">Ubl conjugation pathway</keyword>
<dbReference type="PANTHER" id="PTHR10155:SF5">
    <property type="entry name" value="SUPPRESSOR OF CYTOKINE SIGNALING 7"/>
    <property type="match status" value="1"/>
</dbReference>
<keyword evidence="2" id="KW-0734">Signal transduction inhibitor</keyword>
<dbReference type="GO" id="GO:0046935">
    <property type="term" value="F:1-phosphatidylinositol-3-kinase regulator activity"/>
    <property type="evidence" value="ECO:0007669"/>
    <property type="project" value="TreeGrafter"/>
</dbReference>
<dbReference type="Gene3D" id="3.30.505.10">
    <property type="entry name" value="SH2 domain"/>
    <property type="match status" value="1"/>
</dbReference>
<dbReference type="PRINTS" id="PR00401">
    <property type="entry name" value="SH2DOMAIN"/>
</dbReference>
<dbReference type="InterPro" id="IPR036860">
    <property type="entry name" value="SH2_dom_sf"/>
</dbReference>
<dbReference type="SMART" id="SM00253">
    <property type="entry name" value="SOCS"/>
    <property type="match status" value="1"/>
</dbReference>
<dbReference type="InterPro" id="IPR000980">
    <property type="entry name" value="SH2"/>
</dbReference>
<dbReference type="GeneID" id="100905848"/>
<keyword evidence="9" id="KW-1185">Reference proteome</keyword>
<evidence type="ECO:0000256" key="2">
    <source>
        <dbReference type="ARBA" id="ARBA00022700"/>
    </source>
</evidence>
<dbReference type="SMART" id="SM00252">
    <property type="entry name" value="SH2"/>
    <property type="match status" value="1"/>
</dbReference>
<dbReference type="Pfam" id="PF07525">
    <property type="entry name" value="SOCS_box"/>
    <property type="match status" value="1"/>
</dbReference>
<dbReference type="PROSITE" id="PS50001">
    <property type="entry name" value="SH2"/>
    <property type="match status" value="1"/>
</dbReference>
<dbReference type="SUPFAM" id="SSF158235">
    <property type="entry name" value="SOCS box-like"/>
    <property type="match status" value="1"/>
</dbReference>
<feature type="region of interest" description="Disordered" evidence="6">
    <location>
        <begin position="219"/>
        <end position="248"/>
    </location>
</feature>
<dbReference type="FunFam" id="1.10.750.20:FF:000001">
    <property type="entry name" value="Ankyrin repeat and SOCS box containing 1"/>
    <property type="match status" value="1"/>
</dbReference>
<dbReference type="PROSITE" id="PS50225">
    <property type="entry name" value="SOCS"/>
    <property type="match status" value="1"/>
</dbReference>
<dbReference type="InterPro" id="IPR035866">
    <property type="entry name" value="SOCS7_SH2"/>
</dbReference>
<dbReference type="GO" id="GO:0009968">
    <property type="term" value="P:negative regulation of signal transduction"/>
    <property type="evidence" value="ECO:0007669"/>
    <property type="project" value="UniProtKB-KW"/>
</dbReference>
<sequence length="248" mass="28274">MVLTGERVNKVCNRPTPSKAVTLDDPQDGSEPRDGPQEMTENTRPLVDYAASIEKVKDCGWYWGPISGVVAERLLQNESDGSFLVRDSSDEHYIFSLSFKLTGEVRHVRIEHHGGNFSFGFGNKFHSKTIIDFVENAVAHSRSGRYLFFLNRRPMLGPMRVQLLHPVSRFKRMTSLQHLCRYTIFKVLCQRRDLIEELPLPTKLKVYLDTPNYLFEMEPSELNSDTARTTPVPDATSIENPPSDQSLT</sequence>
<feature type="region of interest" description="Disordered" evidence="6">
    <location>
        <begin position="1"/>
        <end position="43"/>
    </location>
</feature>
<dbReference type="KEGG" id="goe:100905848"/>
<dbReference type="SUPFAM" id="SSF55550">
    <property type="entry name" value="SH2 domain"/>
    <property type="match status" value="1"/>
</dbReference>
<feature type="compositionally biased region" description="Polar residues" evidence="6">
    <location>
        <begin position="237"/>
        <end position="248"/>
    </location>
</feature>
<dbReference type="InterPro" id="IPR036036">
    <property type="entry name" value="SOCS_box-like_dom_sf"/>
</dbReference>